<keyword evidence="2" id="KW-0723">Serine/threonine-protein kinase</keyword>
<evidence type="ECO:0000256" key="8">
    <source>
        <dbReference type="SAM" id="MobiDB-lite"/>
    </source>
</evidence>
<comment type="caution">
    <text evidence="10">The sequence shown here is derived from an EMBL/GenBank/DDBJ whole genome shotgun (WGS) entry which is preliminary data.</text>
</comment>
<dbReference type="EMBL" id="CAJFCV020000002">
    <property type="protein sequence ID" value="CAG9099862.1"/>
    <property type="molecule type" value="Genomic_DNA"/>
</dbReference>
<dbReference type="PROSITE" id="PS00108">
    <property type="entry name" value="PROTEIN_KINASE_ST"/>
    <property type="match status" value="1"/>
</dbReference>
<accession>A0A811KNC8</accession>
<dbReference type="InterPro" id="IPR017441">
    <property type="entry name" value="Protein_kinase_ATP_BS"/>
</dbReference>
<evidence type="ECO:0000256" key="1">
    <source>
        <dbReference type="ARBA" id="ARBA00006692"/>
    </source>
</evidence>
<dbReference type="SMART" id="SM00220">
    <property type="entry name" value="S_TKc"/>
    <property type="match status" value="1"/>
</dbReference>
<dbReference type="AlphaFoldDB" id="A0A811KNC8"/>
<evidence type="ECO:0000256" key="4">
    <source>
        <dbReference type="ARBA" id="ARBA00022741"/>
    </source>
</evidence>
<feature type="compositionally biased region" description="Polar residues" evidence="8">
    <location>
        <begin position="760"/>
        <end position="776"/>
    </location>
</feature>
<feature type="binding site" evidence="7">
    <location>
        <position position="255"/>
    </location>
    <ligand>
        <name>ATP</name>
        <dbReference type="ChEBI" id="CHEBI:30616"/>
    </ligand>
</feature>
<dbReference type="PANTHER" id="PTHR24349">
    <property type="entry name" value="SERINE/THREONINE-PROTEIN KINASE"/>
    <property type="match status" value="1"/>
</dbReference>
<dbReference type="GO" id="GO:0004674">
    <property type="term" value="F:protein serine/threonine kinase activity"/>
    <property type="evidence" value="ECO:0007669"/>
    <property type="project" value="UniProtKB-KW"/>
</dbReference>
<evidence type="ECO:0000259" key="9">
    <source>
        <dbReference type="PROSITE" id="PS50011"/>
    </source>
</evidence>
<evidence type="ECO:0000256" key="6">
    <source>
        <dbReference type="ARBA" id="ARBA00022840"/>
    </source>
</evidence>
<keyword evidence="5" id="KW-0418">Kinase</keyword>
<dbReference type="Proteomes" id="UP000659654">
    <property type="component" value="Unassembled WGS sequence"/>
</dbReference>
<dbReference type="GO" id="GO:0005524">
    <property type="term" value="F:ATP binding"/>
    <property type="evidence" value="ECO:0007669"/>
    <property type="project" value="UniProtKB-UniRule"/>
</dbReference>
<dbReference type="InterPro" id="IPR050205">
    <property type="entry name" value="CDPK_Ser/Thr_kinases"/>
</dbReference>
<dbReference type="Proteomes" id="UP000582659">
    <property type="component" value="Unassembled WGS sequence"/>
</dbReference>
<dbReference type="PROSITE" id="PS50011">
    <property type="entry name" value="PROTEIN_KINASE_DOM"/>
    <property type="match status" value="1"/>
</dbReference>
<keyword evidence="6 7" id="KW-0067">ATP-binding</keyword>
<dbReference type="OrthoDB" id="5794026at2759"/>
<comment type="similarity">
    <text evidence="1">Belongs to the protein kinase superfamily. CAMK Ser/Thr protein kinase family.</text>
</comment>
<gene>
    <name evidence="10" type="ORF">BXYJ_LOCUS4599</name>
</gene>
<feature type="region of interest" description="Disordered" evidence="8">
    <location>
        <begin position="569"/>
        <end position="597"/>
    </location>
</feature>
<evidence type="ECO:0000256" key="7">
    <source>
        <dbReference type="PROSITE-ProRule" id="PRU10141"/>
    </source>
</evidence>
<dbReference type="Gene3D" id="3.30.200.20">
    <property type="entry name" value="Phosphorylase Kinase, domain 1"/>
    <property type="match status" value="1"/>
</dbReference>
<proteinExistence type="inferred from homology"/>
<evidence type="ECO:0000256" key="5">
    <source>
        <dbReference type="ARBA" id="ARBA00022777"/>
    </source>
</evidence>
<organism evidence="10 11">
    <name type="scientific">Bursaphelenchus xylophilus</name>
    <name type="common">Pinewood nematode worm</name>
    <name type="synonym">Aphelenchoides xylophilus</name>
    <dbReference type="NCBI Taxonomy" id="6326"/>
    <lineage>
        <taxon>Eukaryota</taxon>
        <taxon>Metazoa</taxon>
        <taxon>Ecdysozoa</taxon>
        <taxon>Nematoda</taxon>
        <taxon>Chromadorea</taxon>
        <taxon>Rhabditida</taxon>
        <taxon>Tylenchina</taxon>
        <taxon>Tylenchomorpha</taxon>
        <taxon>Aphelenchoidea</taxon>
        <taxon>Aphelenchoididae</taxon>
        <taxon>Bursaphelenchus</taxon>
    </lineage>
</organism>
<dbReference type="SMR" id="A0A811KNC8"/>
<dbReference type="FunFam" id="3.30.200.20:FF:000906">
    <property type="entry name" value="CRE-MNK-1 protein"/>
    <property type="match status" value="1"/>
</dbReference>
<dbReference type="InterPro" id="IPR011009">
    <property type="entry name" value="Kinase-like_dom_sf"/>
</dbReference>
<dbReference type="PROSITE" id="PS00107">
    <property type="entry name" value="PROTEIN_KINASE_ATP"/>
    <property type="match status" value="1"/>
</dbReference>
<keyword evidence="3" id="KW-0808">Transferase</keyword>
<evidence type="ECO:0000256" key="3">
    <source>
        <dbReference type="ARBA" id="ARBA00022679"/>
    </source>
</evidence>
<keyword evidence="11" id="KW-1185">Reference proteome</keyword>
<evidence type="ECO:0000256" key="2">
    <source>
        <dbReference type="ARBA" id="ARBA00022527"/>
    </source>
</evidence>
<keyword evidence="4 7" id="KW-0547">Nucleotide-binding</keyword>
<dbReference type="InterPro" id="IPR000719">
    <property type="entry name" value="Prot_kinase_dom"/>
</dbReference>
<dbReference type="Gene3D" id="1.10.510.10">
    <property type="entry name" value="Transferase(Phosphotransferase) domain 1"/>
    <property type="match status" value="1"/>
</dbReference>
<protein>
    <submittedName>
        <fullName evidence="10">(pine wood nematode) hypothetical protein</fullName>
    </submittedName>
</protein>
<feature type="domain" description="Protein kinase" evidence="9">
    <location>
        <begin position="226"/>
        <end position="519"/>
    </location>
</feature>
<evidence type="ECO:0000313" key="11">
    <source>
        <dbReference type="Proteomes" id="UP000659654"/>
    </source>
</evidence>
<evidence type="ECO:0000313" key="10">
    <source>
        <dbReference type="EMBL" id="CAD5216566.1"/>
    </source>
</evidence>
<dbReference type="EMBL" id="CAJFDI010000002">
    <property type="protein sequence ID" value="CAD5216566.1"/>
    <property type="molecule type" value="Genomic_DNA"/>
</dbReference>
<feature type="region of interest" description="Disordered" evidence="8">
    <location>
        <begin position="116"/>
        <end position="152"/>
    </location>
</feature>
<reference evidence="10" key="1">
    <citation type="submission" date="2020-09" db="EMBL/GenBank/DDBJ databases">
        <authorList>
            <person name="Kikuchi T."/>
        </authorList>
    </citation>
    <scope>NUCLEOTIDE SEQUENCE</scope>
    <source>
        <strain evidence="10">Ka4C1</strain>
    </source>
</reference>
<dbReference type="SUPFAM" id="SSF56112">
    <property type="entry name" value="Protein kinase-like (PK-like)"/>
    <property type="match status" value="1"/>
</dbReference>
<name>A0A811KNC8_BURXY</name>
<sequence length="825" mass="94084">MEFHADWWGLYRPGLLGQALITRRRGRAHTRKIRRLPSDVDRDLDVQGLPATPETTSTSFFNIRAQRAANIRAPSNPIDKLNSASFLPRFEIPMDTNFKTTEMDLKRRSRVERFIIGDSDTESESGHEPRRRRLSSSDLSDEDDHSVVGGAPTTLDFELDEDLQEVQTKPVAAFFIEDDDEEDESRPALNEQHQLVPLRPLGIGQNPVLKAQKHRQRRNRFSDFYRLANDHLGSGAYASVRTGICIETGKEYAVKVVNKHEPGHTRSRILREVEIFKMCANHPNIVQMVEWFEDEDTFYMIFEKMRGGPLLNHIQRKVCFTEQEASMVTRDIANALKHLHERGIAHRDVKPENILCTDLDRVSPVKLCDLDLASKPSINKIRKQSRTLHNVQSEPDLASPVGSAEFMAPEVVDAFVGDALKYDKRCDMWSLGVIIYIMLCGYTPFYGECERENCGWDQGQPCTDCQESLFHRIQRGDFDFPEEDWANISVEAKDLISHLLVKNVRLRYTATDVLKHKWVCGGAPETPLQTANNLFRNDSARDVHQMNEHFNVMNRLTAVRLSARLEETVPDLGSSPETELVLSENVDESEEEKGIENAENTENVPIEVPPPIAKSPDVFEQSDLPPPEANKPFQQVQPQPDYNPTFPVYAPPPPMFTNNYVNNYGPPPVINMNGMLLYAPTQVMATQDGPTYFNQFYPPCAPMFNQIDPAMVPQWPQNPQRAANQFSNAHWSTKPENIDTANRGRQLRAERLRQQRSLTPGYQQHVQTARNQQSRQSKNKKLFPTNIRPGGSHAALETCQNAMVRQESSHDLHHRQTNRETQVNV</sequence>
<dbReference type="InterPro" id="IPR008271">
    <property type="entry name" value="Ser/Thr_kinase_AS"/>
</dbReference>
<feature type="region of interest" description="Disordered" evidence="8">
    <location>
        <begin position="755"/>
        <end position="825"/>
    </location>
</feature>
<dbReference type="Pfam" id="PF00069">
    <property type="entry name" value="Pkinase"/>
    <property type="match status" value="1"/>
</dbReference>